<dbReference type="Gene3D" id="2.40.350.10">
    <property type="entry name" value="SO1590-like"/>
    <property type="match status" value="1"/>
</dbReference>
<dbReference type="InterPro" id="IPR021607">
    <property type="entry name" value="DUF3224"/>
</dbReference>
<evidence type="ECO:0000313" key="1">
    <source>
        <dbReference type="EMBL" id="TCO60924.1"/>
    </source>
</evidence>
<dbReference type="SUPFAM" id="SSF159238">
    <property type="entry name" value="SO1590-like"/>
    <property type="match status" value="1"/>
</dbReference>
<dbReference type="Pfam" id="PF11528">
    <property type="entry name" value="DUF3224"/>
    <property type="match status" value="1"/>
</dbReference>
<protein>
    <submittedName>
        <fullName evidence="1">Uncharacterized protein DUF3224</fullName>
    </submittedName>
</protein>
<proteinExistence type="predicted"/>
<organism evidence="1 2">
    <name type="scientific">Actinocrispum wychmicini</name>
    <dbReference type="NCBI Taxonomy" id="1213861"/>
    <lineage>
        <taxon>Bacteria</taxon>
        <taxon>Bacillati</taxon>
        <taxon>Actinomycetota</taxon>
        <taxon>Actinomycetes</taxon>
        <taxon>Pseudonocardiales</taxon>
        <taxon>Pseudonocardiaceae</taxon>
        <taxon>Actinocrispum</taxon>
    </lineage>
</organism>
<dbReference type="RefSeq" id="WP_207926087.1">
    <property type="nucleotide sequence ID" value="NZ_SLWS01000003.1"/>
</dbReference>
<comment type="caution">
    <text evidence="1">The sequence shown here is derived from an EMBL/GenBank/DDBJ whole genome shotgun (WGS) entry which is preliminary data.</text>
</comment>
<sequence>MSTTITANFEITGWDNTAYDEPTDGPPLGQATITKSYTGAVEGTGTVRMLACQTGDTPDAGAGYLAQERVTGTLDGKTGSFVLHHGAVGGLGQHNEQYGFIIPGSGTGDLKALSGTCKVDHGVLTLHYDL</sequence>
<dbReference type="EMBL" id="SLWS01000003">
    <property type="protein sequence ID" value="TCO60924.1"/>
    <property type="molecule type" value="Genomic_DNA"/>
</dbReference>
<accession>A0A4R2JNM4</accession>
<reference evidence="1 2" key="1">
    <citation type="submission" date="2019-03" db="EMBL/GenBank/DDBJ databases">
        <title>Genomic Encyclopedia of Type Strains, Phase IV (KMG-IV): sequencing the most valuable type-strain genomes for metagenomic binning, comparative biology and taxonomic classification.</title>
        <authorList>
            <person name="Goeker M."/>
        </authorList>
    </citation>
    <scope>NUCLEOTIDE SEQUENCE [LARGE SCALE GENOMIC DNA]</scope>
    <source>
        <strain evidence="1 2">DSM 45934</strain>
    </source>
</reference>
<evidence type="ECO:0000313" key="2">
    <source>
        <dbReference type="Proteomes" id="UP000295680"/>
    </source>
</evidence>
<dbReference type="InterPro" id="IPR023159">
    <property type="entry name" value="SO1590-like_sf"/>
</dbReference>
<name>A0A4R2JNM4_9PSEU</name>
<dbReference type="Proteomes" id="UP000295680">
    <property type="component" value="Unassembled WGS sequence"/>
</dbReference>
<keyword evidence="2" id="KW-1185">Reference proteome</keyword>
<gene>
    <name evidence="1" type="ORF">EV192_103506</name>
</gene>
<dbReference type="AlphaFoldDB" id="A0A4R2JNM4"/>